<evidence type="ECO:0000259" key="2">
    <source>
        <dbReference type="SMART" id="SM00955"/>
    </source>
</evidence>
<dbReference type="OrthoDB" id="2285229at2759"/>
<proteinExistence type="predicted"/>
<dbReference type="InterPro" id="IPR012340">
    <property type="entry name" value="NA-bd_OB-fold"/>
</dbReference>
<name>A0A8H6MBK2_9AGAR</name>
<feature type="region of interest" description="Disordered" evidence="1">
    <location>
        <begin position="18"/>
        <end position="50"/>
    </location>
</feature>
<dbReference type="AlphaFoldDB" id="A0A8H6MBK2"/>
<dbReference type="PANTHER" id="PTHR23355">
    <property type="entry name" value="RIBONUCLEASE"/>
    <property type="match status" value="1"/>
</dbReference>
<dbReference type="GO" id="GO:0000175">
    <property type="term" value="F:3'-5'-RNA exonuclease activity"/>
    <property type="evidence" value="ECO:0007669"/>
    <property type="project" value="TreeGrafter"/>
</dbReference>
<keyword evidence="4" id="KW-1185">Reference proteome</keyword>
<dbReference type="GO" id="GO:0000932">
    <property type="term" value="C:P-body"/>
    <property type="evidence" value="ECO:0007669"/>
    <property type="project" value="TreeGrafter"/>
</dbReference>
<dbReference type="InterPro" id="IPR050180">
    <property type="entry name" value="RNR_Ribonuclease"/>
</dbReference>
<organism evidence="3 4">
    <name type="scientific">Ephemerocybe angulata</name>
    <dbReference type="NCBI Taxonomy" id="980116"/>
    <lineage>
        <taxon>Eukaryota</taxon>
        <taxon>Fungi</taxon>
        <taxon>Dikarya</taxon>
        <taxon>Basidiomycota</taxon>
        <taxon>Agaricomycotina</taxon>
        <taxon>Agaricomycetes</taxon>
        <taxon>Agaricomycetidae</taxon>
        <taxon>Agaricales</taxon>
        <taxon>Agaricineae</taxon>
        <taxon>Psathyrellaceae</taxon>
        <taxon>Ephemerocybe</taxon>
    </lineage>
</organism>
<evidence type="ECO:0000313" key="4">
    <source>
        <dbReference type="Proteomes" id="UP000521943"/>
    </source>
</evidence>
<sequence length="973" mass="109273">MLRQGTRSALAQWLPRRQCRHSSSLWNAPSTSAQPTKLPVRDTPPTKENTKDMDELLEEMELLADTMKQKERTEQVKWPNKGKQTTRKIPNERLSTVIPVNGDRVASIEKQAFLQQEGEGSTNYDEFEDTGLEKVPILPGSFIVTRRNDIMTLGVSLGIVFEDSREKLAMFTPTGEVWKPFETDVTFVLPSFVPPSLIERCGLLLTPADEAQLNARAEVAKRTRTMIQDLERRASAIRMRHVYDAVKSPRPHEMAEVTVAEVARMVTKNPRYQDIFAVQLHMMNDPLHFIAKEPFLATQAFDVRSQWEVELIQTVLRWTRHGDPRLQAFADKAKPIIARTAQRLKDTALEPPAVLPAATEVEWNEDDKTIITFLKQALRPVRRNQLDPFDTACTSILRMLQVSSTALGESDLLHLLVNLGVFAPWQDVSVIQRQVPEPEYDSRSPWRLKKEKIAEKSLTGYKPAPGEPLGPEDFYATDPLETVRHDFGDMPVFVIDDASAKELDDGISIEWIPDNSGACWIHAHIANPTATLPPTHILAVDALKQGSSLYFKHHSIPLFPSSLMYNPDLGWSLGTRNGKPTRTMTFSAKINRFGDIVDHKVRAGLINNVRVISYEAVNKILDFDPVARGIVTRPFGGPLAKNPPIFEIPALPTEEVKALKDLYKVTRLRRKWWMDHHLVSVWPPAASTKVGDWPAGSMTAIPIRYREFQGFPEFKDYTVTIGEGASDGMVAEVMKMAGIVGSKFALDHGLPMIRRSLDEIRLLNQEDEEVIRKLRSSSGQMNKWDLTPYVAAFPTGQYTLEPKAHGQCGARDGEGYARVTSPLRRALDLVSHWQLQSALLNKSPAKATTFSPDWLDNFKVSFALAELTGKKLDQSHSSYWTSMFVKKWMGGELRGDGFSTWNRDALFEGIVSDVGGRRPSKLHKVHGVDVPALGLSMDMETAGDYLKIGQKVNLRLQEVLLKSKSTIGAVHVP</sequence>
<dbReference type="InterPro" id="IPR001900">
    <property type="entry name" value="RNase_II/R"/>
</dbReference>
<reference evidence="3 4" key="1">
    <citation type="submission" date="2020-07" db="EMBL/GenBank/DDBJ databases">
        <title>Comparative genomics of pyrophilous fungi reveals a link between fire events and developmental genes.</title>
        <authorList>
            <consortium name="DOE Joint Genome Institute"/>
            <person name="Steindorff A.S."/>
            <person name="Carver A."/>
            <person name="Calhoun S."/>
            <person name="Stillman K."/>
            <person name="Liu H."/>
            <person name="Lipzen A."/>
            <person name="Pangilinan J."/>
            <person name="Labutti K."/>
            <person name="Bruns T.D."/>
            <person name="Grigoriev I.V."/>
        </authorList>
    </citation>
    <scope>NUCLEOTIDE SEQUENCE [LARGE SCALE GENOMIC DNA]</scope>
    <source>
        <strain evidence="3 4">CBS 144469</strain>
    </source>
</reference>
<feature type="compositionally biased region" description="Polar residues" evidence="1">
    <location>
        <begin position="21"/>
        <end position="35"/>
    </location>
</feature>
<dbReference type="GO" id="GO:0003723">
    <property type="term" value="F:RNA binding"/>
    <property type="evidence" value="ECO:0007669"/>
    <property type="project" value="InterPro"/>
</dbReference>
<dbReference type="SMART" id="SM00955">
    <property type="entry name" value="RNB"/>
    <property type="match status" value="1"/>
</dbReference>
<accession>A0A8H6MBK2</accession>
<evidence type="ECO:0000313" key="3">
    <source>
        <dbReference type="EMBL" id="KAF6759904.1"/>
    </source>
</evidence>
<protein>
    <submittedName>
        <fullName evidence="3">Ribonuclease II</fullName>
    </submittedName>
</protein>
<dbReference type="Pfam" id="PF00773">
    <property type="entry name" value="RNB"/>
    <property type="match status" value="1"/>
</dbReference>
<dbReference type="SUPFAM" id="SSF50249">
    <property type="entry name" value="Nucleic acid-binding proteins"/>
    <property type="match status" value="1"/>
</dbReference>
<feature type="domain" description="RNB" evidence="2">
    <location>
        <begin position="484"/>
        <end position="841"/>
    </location>
</feature>
<comment type="caution">
    <text evidence="3">The sequence shown here is derived from an EMBL/GenBank/DDBJ whole genome shotgun (WGS) entry which is preliminary data.</text>
</comment>
<dbReference type="EMBL" id="JACGCI010000014">
    <property type="protein sequence ID" value="KAF6759904.1"/>
    <property type="molecule type" value="Genomic_DNA"/>
</dbReference>
<evidence type="ECO:0000256" key="1">
    <source>
        <dbReference type="SAM" id="MobiDB-lite"/>
    </source>
</evidence>
<dbReference type="GO" id="GO:0006402">
    <property type="term" value="P:mRNA catabolic process"/>
    <property type="evidence" value="ECO:0007669"/>
    <property type="project" value="TreeGrafter"/>
</dbReference>
<dbReference type="Proteomes" id="UP000521943">
    <property type="component" value="Unassembled WGS sequence"/>
</dbReference>
<gene>
    <name evidence="3" type="ORF">DFP72DRAFT_884619</name>
</gene>
<dbReference type="PANTHER" id="PTHR23355:SF65">
    <property type="entry name" value="EXORIBONUCLEASE CYT-4, PUTATIVE (AFU_ORTHOLOGUE AFUA_7G01550)-RELATED"/>
    <property type="match status" value="1"/>
</dbReference>